<reference evidence="2 3" key="1">
    <citation type="journal article" date="2018" name="Front. Plant Sci.">
        <title>Red Clover (Trifolium pratense) and Zigzag Clover (T. medium) - A Picture of Genomic Similarities and Differences.</title>
        <authorList>
            <person name="Dluhosova J."/>
            <person name="Istvanek J."/>
            <person name="Nedelnik J."/>
            <person name="Repkova J."/>
        </authorList>
    </citation>
    <scope>NUCLEOTIDE SEQUENCE [LARGE SCALE GENOMIC DNA]</scope>
    <source>
        <strain evidence="3">cv. 10/8</strain>
        <tissue evidence="2">Leaf</tissue>
    </source>
</reference>
<proteinExistence type="predicted"/>
<dbReference type="Proteomes" id="UP000265520">
    <property type="component" value="Unassembled WGS sequence"/>
</dbReference>
<evidence type="ECO:0000256" key="1">
    <source>
        <dbReference type="SAM" id="MobiDB-lite"/>
    </source>
</evidence>
<comment type="caution">
    <text evidence="2">The sequence shown here is derived from an EMBL/GenBank/DDBJ whole genome shotgun (WGS) entry which is preliminary data.</text>
</comment>
<protein>
    <submittedName>
        <fullName evidence="2">Uncharacterized protein</fullName>
    </submittedName>
</protein>
<dbReference type="AlphaFoldDB" id="A0A392V589"/>
<evidence type="ECO:0000313" key="2">
    <source>
        <dbReference type="EMBL" id="MCI82101.1"/>
    </source>
</evidence>
<feature type="region of interest" description="Disordered" evidence="1">
    <location>
        <begin position="1"/>
        <end position="62"/>
    </location>
</feature>
<sequence length="62" mass="6314">SANVTGGVPPPVHFSPPGQSPVTHFPLPAPSNVQPVRAQKRPDQPEGAVKSTDAPGASEKPP</sequence>
<name>A0A392V589_9FABA</name>
<feature type="non-terminal residue" evidence="2">
    <location>
        <position position="1"/>
    </location>
</feature>
<keyword evidence="3" id="KW-1185">Reference proteome</keyword>
<accession>A0A392V589</accession>
<dbReference type="EMBL" id="LXQA011034933">
    <property type="protein sequence ID" value="MCI82101.1"/>
    <property type="molecule type" value="Genomic_DNA"/>
</dbReference>
<organism evidence="2 3">
    <name type="scientific">Trifolium medium</name>
    <dbReference type="NCBI Taxonomy" id="97028"/>
    <lineage>
        <taxon>Eukaryota</taxon>
        <taxon>Viridiplantae</taxon>
        <taxon>Streptophyta</taxon>
        <taxon>Embryophyta</taxon>
        <taxon>Tracheophyta</taxon>
        <taxon>Spermatophyta</taxon>
        <taxon>Magnoliopsida</taxon>
        <taxon>eudicotyledons</taxon>
        <taxon>Gunneridae</taxon>
        <taxon>Pentapetalae</taxon>
        <taxon>rosids</taxon>
        <taxon>fabids</taxon>
        <taxon>Fabales</taxon>
        <taxon>Fabaceae</taxon>
        <taxon>Papilionoideae</taxon>
        <taxon>50 kb inversion clade</taxon>
        <taxon>NPAAA clade</taxon>
        <taxon>Hologalegina</taxon>
        <taxon>IRL clade</taxon>
        <taxon>Trifolieae</taxon>
        <taxon>Trifolium</taxon>
    </lineage>
</organism>
<evidence type="ECO:0000313" key="3">
    <source>
        <dbReference type="Proteomes" id="UP000265520"/>
    </source>
</evidence>